<dbReference type="PANTHER" id="PTHR13556">
    <property type="entry name" value="TRANSCRIPTIONAL ADAPTER 3-RELATED"/>
    <property type="match status" value="1"/>
</dbReference>
<evidence type="ECO:0000256" key="6">
    <source>
        <dbReference type="SAM" id="MobiDB-lite"/>
    </source>
</evidence>
<evidence type="ECO:0000256" key="3">
    <source>
        <dbReference type="ARBA" id="ARBA00023015"/>
    </source>
</evidence>
<feature type="region of interest" description="Disordered" evidence="6">
    <location>
        <begin position="210"/>
        <end position="252"/>
    </location>
</feature>
<reference evidence="7" key="1">
    <citation type="submission" date="2020-06" db="EMBL/GenBank/DDBJ databases">
        <title>Draft genome of Bugula neritina, a colonial animal packing powerful symbionts and potential medicines.</title>
        <authorList>
            <person name="Rayko M."/>
        </authorList>
    </citation>
    <scope>NUCLEOTIDE SEQUENCE [LARGE SCALE GENOMIC DNA]</scope>
    <source>
        <strain evidence="7">Kwan_BN1</strain>
    </source>
</reference>
<evidence type="ECO:0000313" key="8">
    <source>
        <dbReference type="Proteomes" id="UP000593567"/>
    </source>
</evidence>
<dbReference type="InterPro" id="IPR019340">
    <property type="entry name" value="Histone_AcTrfase_su3"/>
</dbReference>
<dbReference type="Pfam" id="PF10198">
    <property type="entry name" value="Ada3"/>
    <property type="match status" value="1"/>
</dbReference>
<evidence type="ECO:0000256" key="4">
    <source>
        <dbReference type="ARBA" id="ARBA00023163"/>
    </source>
</evidence>
<dbReference type="EMBL" id="VXIV02002476">
    <property type="protein sequence ID" value="KAF6025276.1"/>
    <property type="molecule type" value="Genomic_DNA"/>
</dbReference>
<evidence type="ECO:0000256" key="2">
    <source>
        <dbReference type="ARBA" id="ARBA00005330"/>
    </source>
</evidence>
<comment type="similarity">
    <text evidence="2">Belongs to the NGG1 family.</text>
</comment>
<keyword evidence="8" id="KW-1185">Reference proteome</keyword>
<dbReference type="GO" id="GO:0005634">
    <property type="term" value="C:nucleus"/>
    <property type="evidence" value="ECO:0007669"/>
    <property type="project" value="UniProtKB-SubCell"/>
</dbReference>
<keyword evidence="5" id="KW-0539">Nucleus</keyword>
<proteinExistence type="inferred from homology"/>
<dbReference type="Proteomes" id="UP000593567">
    <property type="component" value="Unassembled WGS sequence"/>
</dbReference>
<dbReference type="GO" id="GO:0000124">
    <property type="term" value="C:SAGA complex"/>
    <property type="evidence" value="ECO:0007669"/>
    <property type="project" value="TreeGrafter"/>
</dbReference>
<organism evidence="7 8">
    <name type="scientific">Bugula neritina</name>
    <name type="common">Brown bryozoan</name>
    <name type="synonym">Sertularia neritina</name>
    <dbReference type="NCBI Taxonomy" id="10212"/>
    <lineage>
        <taxon>Eukaryota</taxon>
        <taxon>Metazoa</taxon>
        <taxon>Spiralia</taxon>
        <taxon>Lophotrochozoa</taxon>
        <taxon>Bryozoa</taxon>
        <taxon>Gymnolaemata</taxon>
        <taxon>Cheilostomatida</taxon>
        <taxon>Flustrina</taxon>
        <taxon>Buguloidea</taxon>
        <taxon>Bugulidae</taxon>
        <taxon>Bugula</taxon>
    </lineage>
</organism>
<dbReference type="GO" id="GO:0006357">
    <property type="term" value="P:regulation of transcription by RNA polymerase II"/>
    <property type="evidence" value="ECO:0007669"/>
    <property type="project" value="TreeGrafter"/>
</dbReference>
<dbReference type="GO" id="GO:0003713">
    <property type="term" value="F:transcription coactivator activity"/>
    <property type="evidence" value="ECO:0007669"/>
    <property type="project" value="TreeGrafter"/>
</dbReference>
<sequence length="438" mass="49010">MSKGRRQFGDCPLTFPEFSLVDHAAHCKTYDTLIKTKTEASTLNVDQLQSLKDDFDMLLASVTERIATLTQETESLTEWLDSRKCEKSMLEDESHDGKSHRLTPIPEKPLARNLRDTATRSEANSPAPSRSKHKQEKQAKPPGLEALGRQPKSDAPEKFWAIVEPYCADITHDDMKSLEELLKSHDDDVDYYKIPSRAKFHEKRKLLSAGQKRRLDSAGETSCSSVDDATSSKASTGGNNSPSDRSDIDECPFGPLTQRLVSALISENAINSVDEDSMHTSIANVTAESVGEDKNGEQPCASALVKQFNVSNVAQLDKRIQEELEQLGILTPSEGLDSDDEILAELKEKQQELRAVGQHNLSMTKRLYRLAKEEMNAQDLRRKLAAVDADVMEAYRRVQTGRQKKRPVPKREKDLVMKALKEREFLVKQIEAISCAGQ</sequence>
<gene>
    <name evidence="7" type="ORF">EB796_016396</name>
</gene>
<feature type="compositionally biased region" description="Basic and acidic residues" evidence="6">
    <location>
        <begin position="109"/>
        <end position="119"/>
    </location>
</feature>
<protein>
    <submittedName>
        <fullName evidence="7">TADA3</fullName>
    </submittedName>
</protein>
<comment type="subcellular location">
    <subcellularLocation>
        <location evidence="1">Nucleus</location>
    </subcellularLocation>
</comment>
<evidence type="ECO:0000313" key="7">
    <source>
        <dbReference type="EMBL" id="KAF6025276.1"/>
    </source>
</evidence>
<dbReference type="AlphaFoldDB" id="A0A7J7JID3"/>
<dbReference type="PANTHER" id="PTHR13556:SF2">
    <property type="entry name" value="TRANSCRIPTIONAL ADAPTER 3"/>
    <property type="match status" value="1"/>
</dbReference>
<keyword evidence="4" id="KW-0804">Transcription</keyword>
<evidence type="ECO:0000256" key="5">
    <source>
        <dbReference type="ARBA" id="ARBA00023242"/>
    </source>
</evidence>
<evidence type="ECO:0000256" key="1">
    <source>
        <dbReference type="ARBA" id="ARBA00004123"/>
    </source>
</evidence>
<feature type="compositionally biased region" description="Polar residues" evidence="6">
    <location>
        <begin position="219"/>
        <end position="243"/>
    </location>
</feature>
<comment type="caution">
    <text evidence="7">The sequence shown here is derived from an EMBL/GenBank/DDBJ whole genome shotgun (WGS) entry which is preliminary data.</text>
</comment>
<accession>A0A7J7JID3</accession>
<name>A0A7J7JID3_BUGNE</name>
<feature type="compositionally biased region" description="Basic and acidic residues" evidence="6">
    <location>
        <begin position="90"/>
        <end position="99"/>
    </location>
</feature>
<dbReference type="OrthoDB" id="1232at2759"/>
<feature type="region of interest" description="Disordered" evidence="6">
    <location>
        <begin position="90"/>
        <end position="152"/>
    </location>
</feature>
<keyword evidence="3" id="KW-0805">Transcription regulation</keyword>